<feature type="region of interest" description="Disordered" evidence="1">
    <location>
        <begin position="53"/>
        <end position="75"/>
    </location>
</feature>
<feature type="region of interest" description="Disordered" evidence="1">
    <location>
        <begin position="1"/>
        <end position="24"/>
    </location>
</feature>
<protein>
    <submittedName>
        <fullName evidence="2">Uncharacterized protein</fullName>
    </submittedName>
</protein>
<name>A0A061RJ74_9CHLO</name>
<dbReference type="AlphaFoldDB" id="A0A061RJ74"/>
<evidence type="ECO:0000256" key="1">
    <source>
        <dbReference type="SAM" id="MobiDB-lite"/>
    </source>
</evidence>
<feature type="non-terminal residue" evidence="2">
    <location>
        <position position="1"/>
    </location>
</feature>
<organism evidence="2">
    <name type="scientific">Tetraselmis sp. GSL018</name>
    <dbReference type="NCBI Taxonomy" id="582737"/>
    <lineage>
        <taxon>Eukaryota</taxon>
        <taxon>Viridiplantae</taxon>
        <taxon>Chlorophyta</taxon>
        <taxon>core chlorophytes</taxon>
        <taxon>Chlorodendrophyceae</taxon>
        <taxon>Chlorodendrales</taxon>
        <taxon>Chlorodendraceae</taxon>
        <taxon>Tetraselmis</taxon>
    </lineage>
</organism>
<feature type="non-terminal residue" evidence="2">
    <location>
        <position position="229"/>
    </location>
</feature>
<evidence type="ECO:0000313" key="2">
    <source>
        <dbReference type="EMBL" id="JAC73007.1"/>
    </source>
</evidence>
<proteinExistence type="predicted"/>
<reference evidence="2" key="1">
    <citation type="submission" date="2014-05" db="EMBL/GenBank/DDBJ databases">
        <title>The transcriptome of the halophilic microalga Tetraselmis sp. GSL018 isolated from the Great Salt Lake, Utah.</title>
        <authorList>
            <person name="Jinkerson R.E."/>
            <person name="D'Adamo S."/>
            <person name="Posewitz M.C."/>
        </authorList>
    </citation>
    <scope>NUCLEOTIDE SEQUENCE</scope>
    <source>
        <strain evidence="2">GSL018</strain>
    </source>
</reference>
<gene>
    <name evidence="2" type="ORF">TSPGSL018_29961</name>
</gene>
<dbReference type="EMBL" id="GBEZ01012929">
    <property type="protein sequence ID" value="JAC73007.1"/>
    <property type="molecule type" value="Transcribed_RNA"/>
</dbReference>
<sequence>RGFGLAASASRSQLGGGAPTDVSAHPWQSRCCSKNLAWTTLRRSKSSLTKVATSESCSPGCNLPDPASEQGGGRAPASKEVWAGSCLISLDSRPGARRCFAGGAAAAIACCAAETRAGRLPPQLPDVICHSPELLPEEDDCAAEPFHFLARVAPRLRGALAPQSRPLPRKQHRAGVASGRLFLQLPRMSACRPRRPLLAPVRPHESNVSRPEPKRMGTCGHFDAAACFQ</sequence>
<accession>A0A061RJ74</accession>